<gene>
    <name evidence="1" type="ORF">SAMN05192529_10694</name>
</gene>
<reference evidence="1 2" key="1">
    <citation type="submission" date="2016-10" db="EMBL/GenBank/DDBJ databases">
        <authorList>
            <person name="de Groot N.N."/>
        </authorList>
    </citation>
    <scope>NUCLEOTIDE SEQUENCE [LARGE SCALE GENOMIC DNA]</scope>
    <source>
        <strain evidence="1 2">Vu-144</strain>
    </source>
</reference>
<accession>A0A1H3XSS0</accession>
<organism evidence="1 2">
    <name type="scientific">Arachidicoccus rhizosphaerae</name>
    <dbReference type="NCBI Taxonomy" id="551991"/>
    <lineage>
        <taxon>Bacteria</taxon>
        <taxon>Pseudomonadati</taxon>
        <taxon>Bacteroidota</taxon>
        <taxon>Chitinophagia</taxon>
        <taxon>Chitinophagales</taxon>
        <taxon>Chitinophagaceae</taxon>
        <taxon>Arachidicoccus</taxon>
    </lineage>
</organism>
<evidence type="ECO:0000313" key="1">
    <source>
        <dbReference type="EMBL" id="SEA02373.1"/>
    </source>
</evidence>
<dbReference type="STRING" id="551991.SAMN05192529_10694"/>
<dbReference type="AlphaFoldDB" id="A0A1H3XSS0"/>
<dbReference type="EMBL" id="FNQY01000006">
    <property type="protein sequence ID" value="SEA02373.1"/>
    <property type="molecule type" value="Genomic_DNA"/>
</dbReference>
<evidence type="ECO:0000313" key="2">
    <source>
        <dbReference type="Proteomes" id="UP000199041"/>
    </source>
</evidence>
<protein>
    <submittedName>
        <fullName evidence="1">Uncharacterized protein</fullName>
    </submittedName>
</protein>
<name>A0A1H3XSS0_9BACT</name>
<sequence length="84" mass="9673">MKILKYIQTSKATPKEQCRTCKYFNNHPHLVESQFNGITTLSSGYASVRHQDGICSKINRYLSIYDSCIHYTSNQNPTNIINDE</sequence>
<keyword evidence="2" id="KW-1185">Reference proteome</keyword>
<dbReference type="Proteomes" id="UP000199041">
    <property type="component" value="Unassembled WGS sequence"/>
</dbReference>
<proteinExistence type="predicted"/>